<protein>
    <submittedName>
        <fullName evidence="1">Uncharacterized protein</fullName>
    </submittedName>
</protein>
<evidence type="ECO:0000313" key="1">
    <source>
        <dbReference type="EMBL" id="KAK1843223.1"/>
    </source>
</evidence>
<name>A0AAD9A830_9PEZI</name>
<reference evidence="1" key="1">
    <citation type="submission" date="2023-01" db="EMBL/GenBank/DDBJ databases">
        <title>Colletotrichum chrysophilum M932 genome sequence.</title>
        <authorList>
            <person name="Baroncelli R."/>
        </authorList>
    </citation>
    <scope>NUCLEOTIDE SEQUENCE</scope>
    <source>
        <strain evidence="1">M932</strain>
    </source>
</reference>
<dbReference type="EMBL" id="JAQOWY010000370">
    <property type="protein sequence ID" value="KAK1843223.1"/>
    <property type="molecule type" value="Genomic_DNA"/>
</dbReference>
<gene>
    <name evidence="1" type="ORF">CCHR01_14144</name>
</gene>
<proteinExistence type="predicted"/>
<accession>A0AAD9A830</accession>
<evidence type="ECO:0000313" key="2">
    <source>
        <dbReference type="Proteomes" id="UP001243330"/>
    </source>
</evidence>
<comment type="caution">
    <text evidence="1">The sequence shown here is derived from an EMBL/GenBank/DDBJ whole genome shotgun (WGS) entry which is preliminary data.</text>
</comment>
<keyword evidence="2" id="KW-1185">Reference proteome</keyword>
<dbReference type="Proteomes" id="UP001243330">
    <property type="component" value="Unassembled WGS sequence"/>
</dbReference>
<sequence>MDTSHVVLFAKKAVGRHHVCMSAIHLLLFQGRISIIQESVLAQERDEGVRLTASCQSMSVFSRDRETLQCDARFEFWMPQLESETGMLISPTTRLQDIIIQPRQAPRVGSRQPPCLASKCHQRSISVGKPGTMPVPWNLSFHADKGGTLVRMRRHDCEIPTTGILRLRSTTRLSNQGVKNLISEWSPAKSIARKWYPGGPAVSTPPMALQLDLHLENGHSGLRPADQSLVVCIGTCDTD</sequence>
<organism evidence="1 2">
    <name type="scientific">Colletotrichum chrysophilum</name>
    <dbReference type="NCBI Taxonomy" id="1836956"/>
    <lineage>
        <taxon>Eukaryota</taxon>
        <taxon>Fungi</taxon>
        <taxon>Dikarya</taxon>
        <taxon>Ascomycota</taxon>
        <taxon>Pezizomycotina</taxon>
        <taxon>Sordariomycetes</taxon>
        <taxon>Hypocreomycetidae</taxon>
        <taxon>Glomerellales</taxon>
        <taxon>Glomerellaceae</taxon>
        <taxon>Colletotrichum</taxon>
        <taxon>Colletotrichum gloeosporioides species complex</taxon>
    </lineage>
</organism>
<dbReference type="AlphaFoldDB" id="A0AAD9A830"/>